<proteinExistence type="predicted"/>
<protein>
    <recommendedName>
        <fullName evidence="4">Spore coat protein U domain-containing protein</fullName>
    </recommendedName>
</protein>
<keyword evidence="1" id="KW-0732">Signal</keyword>
<reference evidence="3" key="1">
    <citation type="journal article" date="2019" name="Genome Announc.">
        <title>Draft Genome Sequence of Pseudoalteromonas piscicida Strain 36Y ROTHPW, an Hypersaline Seawater Isolate from the South Coast of Sonora, Mexico.</title>
        <authorList>
            <person name="Sanchez-Diaz R."/>
            <person name="Molina-Garza Z.J."/>
            <person name="Cruz-Suarez L.E."/>
            <person name="Selvin J."/>
            <person name="Kiran G.S."/>
            <person name="Ibarra-Gamez J.C."/>
            <person name="Gomez-Gil B."/>
            <person name="Galaviz-Silva L."/>
        </authorList>
    </citation>
    <scope>NUCLEOTIDE SEQUENCE [LARGE SCALE GENOMIC DNA]</scope>
    <source>
        <strain evidence="3">36Y_RITHPW</strain>
    </source>
</reference>
<comment type="caution">
    <text evidence="2">The sequence shown here is derived from an EMBL/GenBank/DDBJ whole genome shotgun (WGS) entry which is preliminary data.</text>
</comment>
<dbReference type="OrthoDB" id="6289946at2"/>
<organism evidence="2 3">
    <name type="scientific">Pseudoalteromonas piscicida</name>
    <dbReference type="NCBI Taxonomy" id="43662"/>
    <lineage>
        <taxon>Bacteria</taxon>
        <taxon>Pseudomonadati</taxon>
        <taxon>Pseudomonadota</taxon>
        <taxon>Gammaproteobacteria</taxon>
        <taxon>Alteromonadales</taxon>
        <taxon>Pseudoalteromonadaceae</taxon>
        <taxon>Pseudoalteromonas</taxon>
    </lineage>
</organism>
<feature type="signal peptide" evidence="1">
    <location>
        <begin position="1"/>
        <end position="21"/>
    </location>
</feature>
<evidence type="ECO:0000313" key="3">
    <source>
        <dbReference type="Proteomes" id="UP000228621"/>
    </source>
</evidence>
<dbReference type="AlphaFoldDB" id="A0A2A5JQH3"/>
<dbReference type="Proteomes" id="UP000228621">
    <property type="component" value="Unassembled WGS sequence"/>
</dbReference>
<evidence type="ECO:0008006" key="4">
    <source>
        <dbReference type="Google" id="ProtNLM"/>
    </source>
</evidence>
<keyword evidence="3" id="KW-1185">Reference proteome</keyword>
<gene>
    <name evidence="2" type="ORF">CEX98_11190</name>
</gene>
<evidence type="ECO:0000256" key="1">
    <source>
        <dbReference type="SAM" id="SignalP"/>
    </source>
</evidence>
<accession>A0A2A5JQH3</accession>
<sequence length="167" mass="17127">MRTILNLLIAGLASTPLLVLGAVVDTTASESKFSFEGTIDPICKTTSAASNTSGLNLDSSQTTQQIGILEVWCNTGENATTSYSSANGGFLVSDNEQGSKLAYTLNVGDTEGIDLQNGVYQHTKATAAGTGRAGETKATILNITPLSNGLNAAGTYSDVITVTVSSN</sequence>
<dbReference type="EMBL" id="NKHF01000049">
    <property type="protein sequence ID" value="PCK31676.1"/>
    <property type="molecule type" value="Genomic_DNA"/>
</dbReference>
<feature type="chain" id="PRO_5012788805" description="Spore coat protein U domain-containing protein" evidence="1">
    <location>
        <begin position="22"/>
        <end position="167"/>
    </location>
</feature>
<name>A0A2A5JQH3_PSEO7</name>
<evidence type="ECO:0000313" key="2">
    <source>
        <dbReference type="EMBL" id="PCK31676.1"/>
    </source>
</evidence>
<dbReference type="RefSeq" id="WP_099642159.1">
    <property type="nucleotide sequence ID" value="NZ_NKHF01000049.1"/>
</dbReference>